<comment type="caution">
    <text evidence="2">The sequence shown here is derived from an EMBL/GenBank/DDBJ whole genome shotgun (WGS) entry which is preliminary data.</text>
</comment>
<accession>A0AAW2ECE2</accession>
<keyword evidence="1" id="KW-0812">Transmembrane</keyword>
<proteinExistence type="predicted"/>
<keyword evidence="1" id="KW-0472">Membrane</keyword>
<evidence type="ECO:0008006" key="4">
    <source>
        <dbReference type="Google" id="ProtNLM"/>
    </source>
</evidence>
<name>A0AAW2ECE2_9HYME</name>
<keyword evidence="3" id="KW-1185">Reference proteome</keyword>
<reference evidence="2 3" key="1">
    <citation type="submission" date="2023-03" db="EMBL/GenBank/DDBJ databases">
        <title>High recombination rates correlate with genetic variation in Cardiocondyla obscurior ants.</title>
        <authorList>
            <person name="Errbii M."/>
        </authorList>
    </citation>
    <scope>NUCLEOTIDE SEQUENCE [LARGE SCALE GENOMIC DNA]</scope>
    <source>
        <strain evidence="2">Alpha-2009</strain>
        <tissue evidence="2">Whole body</tissue>
    </source>
</reference>
<protein>
    <recommendedName>
        <fullName evidence="4">Ribosomal protein L20</fullName>
    </recommendedName>
</protein>
<dbReference type="Proteomes" id="UP001430953">
    <property type="component" value="Unassembled WGS sequence"/>
</dbReference>
<dbReference type="EMBL" id="JADYXP020000028">
    <property type="protein sequence ID" value="KAL0099472.1"/>
    <property type="molecule type" value="Genomic_DNA"/>
</dbReference>
<keyword evidence="1" id="KW-1133">Transmembrane helix</keyword>
<evidence type="ECO:0000313" key="3">
    <source>
        <dbReference type="Proteomes" id="UP001430953"/>
    </source>
</evidence>
<sequence length="65" mass="7790">MFGHKFTARSLRNIRVKNILRISQNNISSQNKLNKYIAQVRIFFCGFTNSIEFLFPFLIKKNFYI</sequence>
<evidence type="ECO:0000313" key="2">
    <source>
        <dbReference type="EMBL" id="KAL0099472.1"/>
    </source>
</evidence>
<gene>
    <name evidence="2" type="ORF">PUN28_020180</name>
</gene>
<feature type="transmembrane region" description="Helical" evidence="1">
    <location>
        <begin position="36"/>
        <end position="59"/>
    </location>
</feature>
<organism evidence="2 3">
    <name type="scientific">Cardiocondyla obscurior</name>
    <dbReference type="NCBI Taxonomy" id="286306"/>
    <lineage>
        <taxon>Eukaryota</taxon>
        <taxon>Metazoa</taxon>
        <taxon>Ecdysozoa</taxon>
        <taxon>Arthropoda</taxon>
        <taxon>Hexapoda</taxon>
        <taxon>Insecta</taxon>
        <taxon>Pterygota</taxon>
        <taxon>Neoptera</taxon>
        <taxon>Endopterygota</taxon>
        <taxon>Hymenoptera</taxon>
        <taxon>Apocrita</taxon>
        <taxon>Aculeata</taxon>
        <taxon>Formicoidea</taxon>
        <taxon>Formicidae</taxon>
        <taxon>Myrmicinae</taxon>
        <taxon>Cardiocondyla</taxon>
    </lineage>
</organism>
<dbReference type="AlphaFoldDB" id="A0AAW2ECE2"/>
<evidence type="ECO:0000256" key="1">
    <source>
        <dbReference type="SAM" id="Phobius"/>
    </source>
</evidence>